<keyword evidence="5" id="KW-0813">Transport</keyword>
<protein>
    <recommendedName>
        <fullName evidence="12">XK-related protein</fullName>
    </recommendedName>
</protein>
<comment type="similarity">
    <text evidence="3 12">Belongs to the XK family.</text>
</comment>
<feature type="transmembrane region" description="Helical" evidence="12">
    <location>
        <begin position="463"/>
        <end position="482"/>
    </location>
</feature>
<dbReference type="InterPro" id="IPR018629">
    <property type="entry name" value="XK-rel"/>
</dbReference>
<evidence type="ECO:0000256" key="4">
    <source>
        <dbReference type="ARBA" id="ARBA00009848"/>
    </source>
</evidence>
<dbReference type="EMBL" id="JACVVK020000368">
    <property type="protein sequence ID" value="KAK7476715.1"/>
    <property type="molecule type" value="Genomic_DNA"/>
</dbReference>
<feature type="transmembrane region" description="Helical" evidence="12">
    <location>
        <begin position="69"/>
        <end position="94"/>
    </location>
</feature>
<dbReference type="GO" id="GO:0034220">
    <property type="term" value="P:monoatomic ion transmembrane transport"/>
    <property type="evidence" value="ECO:0007669"/>
    <property type="project" value="UniProtKB-KW"/>
</dbReference>
<evidence type="ECO:0000256" key="12">
    <source>
        <dbReference type="RuleBase" id="RU910716"/>
    </source>
</evidence>
<dbReference type="GO" id="GO:0012505">
    <property type="term" value="C:endomembrane system"/>
    <property type="evidence" value="ECO:0007669"/>
    <property type="project" value="UniProtKB-SubCell"/>
</dbReference>
<keyword evidence="8" id="KW-0406">Ion transport</keyword>
<feature type="region of interest" description="Disordered" evidence="13">
    <location>
        <begin position="262"/>
        <end position="283"/>
    </location>
</feature>
<dbReference type="PRINTS" id="PR01307">
    <property type="entry name" value="P2XRECEPTOR"/>
</dbReference>
<evidence type="ECO:0000256" key="6">
    <source>
        <dbReference type="ARBA" id="ARBA00022692"/>
    </source>
</evidence>
<feature type="transmembrane region" description="Helical" evidence="12">
    <location>
        <begin position="502"/>
        <end position="524"/>
    </location>
</feature>
<organism evidence="14 15">
    <name type="scientific">Batillaria attramentaria</name>
    <dbReference type="NCBI Taxonomy" id="370345"/>
    <lineage>
        <taxon>Eukaryota</taxon>
        <taxon>Metazoa</taxon>
        <taxon>Spiralia</taxon>
        <taxon>Lophotrochozoa</taxon>
        <taxon>Mollusca</taxon>
        <taxon>Gastropoda</taxon>
        <taxon>Caenogastropoda</taxon>
        <taxon>Sorbeoconcha</taxon>
        <taxon>Cerithioidea</taxon>
        <taxon>Batillariidae</taxon>
        <taxon>Batillaria</taxon>
    </lineage>
</organism>
<comment type="similarity">
    <text evidence="4">Belongs to the P2X receptor family.</text>
</comment>
<evidence type="ECO:0000256" key="9">
    <source>
        <dbReference type="ARBA" id="ARBA00023136"/>
    </source>
</evidence>
<dbReference type="PANTHER" id="PTHR10125:SF31">
    <property type="entry name" value="P2X RECEPTOR E"/>
    <property type="match status" value="1"/>
</dbReference>
<keyword evidence="9 12" id="KW-0472">Membrane</keyword>
<feature type="non-terminal residue" evidence="14">
    <location>
        <position position="1070"/>
    </location>
</feature>
<sequence>MSRTSEYRLLVDKPPSVVVPRSKVSEHQTRALTSTVESGPTTHISLHELVYKEQVVDNKSEYDFRWYDFLLGLLFIGLFVLDVGTDIYIAVLHFTNRDVMYGVVTVVPVLLAYLTVFGFALVDYGLWEVELSKYFPFVSRYQEKVARRIWVFRIVCLILGLAPIIRTIEFLMCGCKSWEPTEKEEMKKYIKQIVDKGLADSCDDRSKSRKPTEEKERKKYIKQIVDKGLADSCDHKSMSREPTEEEEMKKYIKQIVDKRLADSCDDRSKSREPTEEEKGKKYKKQIEDKGLAHDYKSWRIKRAETRQQYKQHTLDLGLANSSMKLLESYFESAPQLCLQLYILFKHFSQRSSLGVTRSTVPILSSWLSLALSSITLYKFKRMYKSSGGKMSKSAQLVKFLWRAFETGGRVLCMTLFASTFEYLIVAILVPHVLLVAFWDIKRNLENPEDRTLENSSMNSNGSINWKTVAFAVLLGYVSLFYFPNSFGPPHTKTDMPRPSLQVFVGFYLVFYVENIFMLILWAWLTPGIDVWFIRLGIQTVLFFFILHIVTQVFYYKFTHPNCDDIKSRRANAQHTGLAFRVPGAGLLFLLLCLHQYGLWYSEGYLEFDYPESATTTKLRGVVFTNFSDVYGLNGRIWDAADYVIPPLENEAKFVMTNLVLTPGQRQGVCEEDPHLPDARCDNATCQPGESVEDGHGVKTGRCVDSTRLPGAKVCEVRAWCPVERDDNTTRTPTPAFLDSKNFTLFVKNNVRFPKLVKKSDFTTAEYVSKCRYDPIHSERCPVFSLNTIVSLAGHSYDKVAEEGGVFQIVITWNCKVHDVDECWPKYSFHRLDRDHKIFRGFHYRFADHTELENGTIVRTLYKAIGLRLIVTVEGRCSQFDIWKTIKTIGSGLGFLTIASIVTEWAVVQFGDRLFKKEKYTEHDAVDSPENLICCGRSCAKPPPTPERSVRYIAGQDHVTTITRRGHAKSSGKVTRCEVNTTWLGSNCWCLFWDKLCTPTITKGKRTQAYRLTSNHHPKENADPQINAQPDQLLKEENAVDVIVSTHLLEQQCVTPSLQPLTGVKVMNVNY</sequence>
<name>A0ABD0JPX4_9CAEN</name>
<dbReference type="Gene3D" id="1.10.287.940">
    <property type="entry name" value="atp-gated p2x4 ion channel"/>
    <property type="match status" value="1"/>
</dbReference>
<dbReference type="Pfam" id="PF09815">
    <property type="entry name" value="XK-related"/>
    <property type="match status" value="2"/>
</dbReference>
<dbReference type="Proteomes" id="UP001519460">
    <property type="component" value="Unassembled WGS sequence"/>
</dbReference>
<evidence type="ECO:0000256" key="11">
    <source>
        <dbReference type="ARBA" id="ARBA00023303"/>
    </source>
</evidence>
<comment type="subcellular location">
    <subcellularLocation>
        <location evidence="2">Endomembrane system</location>
    </subcellularLocation>
    <subcellularLocation>
        <location evidence="1 12">Membrane</location>
        <topology evidence="1 12">Multi-pass membrane protein</topology>
    </subcellularLocation>
</comment>
<keyword evidence="10" id="KW-1071">Ligand-gated ion channel</keyword>
<feature type="transmembrane region" description="Helical" evidence="12">
    <location>
        <begin position="531"/>
        <end position="555"/>
    </location>
</feature>
<feature type="transmembrane region" description="Helical" evidence="12">
    <location>
        <begin position="148"/>
        <end position="165"/>
    </location>
</feature>
<dbReference type="GO" id="GO:0007165">
    <property type="term" value="P:signal transduction"/>
    <property type="evidence" value="ECO:0007669"/>
    <property type="project" value="UniProtKB-ARBA"/>
</dbReference>
<evidence type="ECO:0000256" key="1">
    <source>
        <dbReference type="ARBA" id="ARBA00004141"/>
    </source>
</evidence>
<evidence type="ECO:0000256" key="10">
    <source>
        <dbReference type="ARBA" id="ARBA00023286"/>
    </source>
</evidence>
<gene>
    <name evidence="14" type="ORF">BaRGS_00032052</name>
</gene>
<evidence type="ECO:0000256" key="3">
    <source>
        <dbReference type="ARBA" id="ARBA00008789"/>
    </source>
</evidence>
<evidence type="ECO:0000313" key="15">
    <source>
        <dbReference type="Proteomes" id="UP001519460"/>
    </source>
</evidence>
<evidence type="ECO:0000256" key="5">
    <source>
        <dbReference type="ARBA" id="ARBA00022448"/>
    </source>
</evidence>
<accession>A0ABD0JPX4</accession>
<dbReference type="AlphaFoldDB" id="A0ABD0JPX4"/>
<dbReference type="InterPro" id="IPR027309">
    <property type="entry name" value="P2X_extracellular_dom_sf"/>
</dbReference>
<dbReference type="Gene3D" id="2.60.490.10">
    <property type="entry name" value="atp-gated p2x4 ion channel domain"/>
    <property type="match status" value="1"/>
</dbReference>
<evidence type="ECO:0000256" key="13">
    <source>
        <dbReference type="SAM" id="MobiDB-lite"/>
    </source>
</evidence>
<evidence type="ECO:0000256" key="2">
    <source>
        <dbReference type="ARBA" id="ARBA00004308"/>
    </source>
</evidence>
<keyword evidence="15" id="KW-1185">Reference proteome</keyword>
<proteinExistence type="inferred from homology"/>
<feature type="transmembrane region" description="Helical" evidence="12">
    <location>
        <begin position="422"/>
        <end position="440"/>
    </location>
</feature>
<dbReference type="GO" id="GO:0015267">
    <property type="term" value="F:channel activity"/>
    <property type="evidence" value="ECO:0007669"/>
    <property type="project" value="UniProtKB-ARBA"/>
</dbReference>
<evidence type="ECO:0000313" key="14">
    <source>
        <dbReference type="EMBL" id="KAK7476715.1"/>
    </source>
</evidence>
<keyword evidence="6 12" id="KW-0812">Transmembrane</keyword>
<keyword evidence="11" id="KW-0407">Ion channel</keyword>
<evidence type="ECO:0000256" key="7">
    <source>
        <dbReference type="ARBA" id="ARBA00022989"/>
    </source>
</evidence>
<reference evidence="14 15" key="1">
    <citation type="journal article" date="2023" name="Sci. Data">
        <title>Genome assembly of the Korean intertidal mud-creeper Batillaria attramentaria.</title>
        <authorList>
            <person name="Patra A.K."/>
            <person name="Ho P.T."/>
            <person name="Jun S."/>
            <person name="Lee S.J."/>
            <person name="Kim Y."/>
            <person name="Won Y.J."/>
        </authorList>
    </citation>
    <scope>NUCLEOTIDE SEQUENCE [LARGE SCALE GENOMIC DNA]</scope>
    <source>
        <strain evidence="14">Wonlab-2016</strain>
    </source>
</reference>
<keyword evidence="7 12" id="KW-1133">Transmembrane helix</keyword>
<feature type="transmembrane region" description="Helical" evidence="12">
    <location>
        <begin position="100"/>
        <end position="127"/>
    </location>
</feature>
<dbReference type="InterPro" id="IPR001429">
    <property type="entry name" value="P2X_purnocptor"/>
</dbReference>
<feature type="transmembrane region" description="Helical" evidence="12">
    <location>
        <begin position="360"/>
        <end position="379"/>
    </location>
</feature>
<dbReference type="GO" id="GO:0005886">
    <property type="term" value="C:plasma membrane"/>
    <property type="evidence" value="ECO:0007669"/>
    <property type="project" value="UniProtKB-ARBA"/>
</dbReference>
<dbReference type="PANTHER" id="PTHR10125">
    <property type="entry name" value="P2X PURINOCEPTOR"/>
    <property type="match status" value="1"/>
</dbReference>
<evidence type="ECO:0000256" key="8">
    <source>
        <dbReference type="ARBA" id="ARBA00023065"/>
    </source>
</evidence>
<dbReference type="InterPro" id="IPR059116">
    <property type="entry name" value="P2X_receptor"/>
</dbReference>
<dbReference type="Pfam" id="PF00864">
    <property type="entry name" value="P2X_receptor"/>
    <property type="match status" value="1"/>
</dbReference>
<comment type="caution">
    <text evidence="14">The sequence shown here is derived from an EMBL/GenBank/DDBJ whole genome shotgun (WGS) entry which is preliminary data.</text>
</comment>